<keyword evidence="2" id="KW-0964">Secreted</keyword>
<dbReference type="GO" id="GO:0016829">
    <property type="term" value="F:lyase activity"/>
    <property type="evidence" value="ECO:0007669"/>
    <property type="project" value="UniProtKB-KW"/>
</dbReference>
<name>A0A4S4BI25_9BACL</name>
<dbReference type="Gene3D" id="1.50.10.100">
    <property type="entry name" value="Chondroitin AC/alginate lyase"/>
    <property type="match status" value="1"/>
</dbReference>
<dbReference type="GO" id="GO:0005576">
    <property type="term" value="C:extracellular region"/>
    <property type="evidence" value="ECO:0007669"/>
    <property type="project" value="UniProtKB-SubCell"/>
</dbReference>
<comment type="caution">
    <text evidence="7">The sequence shown here is derived from an EMBL/GenBank/DDBJ whole genome shotgun (WGS) entry which is preliminary data.</text>
</comment>
<dbReference type="PROSITE" id="PS51272">
    <property type="entry name" value="SLH"/>
    <property type="match status" value="3"/>
</dbReference>
<dbReference type="SUPFAM" id="SSF48230">
    <property type="entry name" value="Chondroitin AC/alginate lyase"/>
    <property type="match status" value="1"/>
</dbReference>
<dbReference type="EMBL" id="SSOB01000052">
    <property type="protein sequence ID" value="THF73613.1"/>
    <property type="molecule type" value="Genomic_DNA"/>
</dbReference>
<keyword evidence="3" id="KW-0732">Signal</keyword>
<evidence type="ECO:0000256" key="5">
    <source>
        <dbReference type="SAM" id="MobiDB-lite"/>
    </source>
</evidence>
<dbReference type="InterPro" id="IPR008397">
    <property type="entry name" value="Alginate_lyase_dom"/>
</dbReference>
<dbReference type="PROSITE" id="PS51257">
    <property type="entry name" value="PROKAR_LIPOPROTEIN"/>
    <property type="match status" value="1"/>
</dbReference>
<evidence type="ECO:0000313" key="7">
    <source>
        <dbReference type="EMBL" id="THF73613.1"/>
    </source>
</evidence>
<reference evidence="7 8" key="1">
    <citation type="submission" date="2019-04" db="EMBL/GenBank/DDBJ databases">
        <title>Cohnella sp. nov. isolated from preserved vegetables.</title>
        <authorList>
            <person name="Lin S.-Y."/>
            <person name="Hung M.-H."/>
            <person name="Young C.-C."/>
        </authorList>
    </citation>
    <scope>NUCLEOTIDE SEQUENCE [LARGE SCALE GENOMIC DNA]</scope>
    <source>
        <strain evidence="7 8">CC-MHH1044</strain>
    </source>
</reference>
<dbReference type="Pfam" id="PF24517">
    <property type="entry name" value="CBM96"/>
    <property type="match status" value="1"/>
</dbReference>
<feature type="domain" description="SLH" evidence="6">
    <location>
        <begin position="1477"/>
        <end position="1540"/>
    </location>
</feature>
<protein>
    <submittedName>
        <fullName evidence="7">DNRLRE domain-containing protein</fullName>
    </submittedName>
</protein>
<feature type="domain" description="SLH" evidence="6">
    <location>
        <begin position="1542"/>
        <end position="1602"/>
    </location>
</feature>
<dbReference type="InterPro" id="IPR013783">
    <property type="entry name" value="Ig-like_fold"/>
</dbReference>
<sequence>MSKQRIHSGRSIRMNKPIKLILSFLCLALACMPFGPLVPGSVPAASAAGDTLSFPAAEDTFVSNFNNQGDSTGIALNSKKLIYGKLRHAYLKFDLSTIDTSRYAIDEMTMTLTFRKSHAPNELVFTESESTLSGSSDAWTEDNLTYNNRPNDIAGSPTATLNATSNGEESLSVDLSTIVRNALSNGRSIVSIHLTTAQVDDSTVAASELYSSRNTSSQPGPSLDVSLGAPIADDGVDRTTLTALIAAANSLTESVYTPETWSALAAALSAAIAVNSGASTQEEVDQAALLLQTAITALTEAEVPTKLAAPGMGDYFTDSKTAAMIFKLRNADGKYVKVDSDTEKLSLTADASEASPFALYVLDYFAHVNHSEPEVGATRTAYSLKSLVNGKFLTIQNDYTAEQFLSNTHRYYNIASGAESGTSTNRTFEVKASASVPGWNERFYIDHYASSGYYRIFSHLSTMRDDANFSLFNVRMTDDAMLSSGTSADNTEYRFIFEEVTGADLLEVSQVTAGSAAELIWRPVNGDAEPAHYRVTGSVASVVYDGALMRATLPELSAGVHTLAVDYEGSGYEAHADVKVRIFNHPGILLTTDDLDRMKQHVLAKEEPWYSDYQRLLDSVPYGVADSEYETTALSNVGRGGSPSDSGNIGYFEKGGNAAYFNALQWVITGDDAYAETAVDILNRWATTLQVIDGRDRILGAGINAYKFASAAEIVRYYDGGYAGYADSDFKALQEMMVNVVYPVIQDAAVPMIANGNWDLAAMVSMLAIGVLCDSTEMFDRAMNFYQDIHVNGSIFAYANDSGQTMETGRDQAHAMLALGYMAELAMIAYNQDEDLYSLYDNRLAKAFEYLAKYNLYSKELYGEDVPFVAMPNVFGDTSRGYYGAGFDRDSNGLNRGELRPVFEQGLALYTKVGGADMTWTKRAAEASRPQAMVHFDNLNFGTLTYYNGEPTNGSGPYFQLRTRWEPLYQRNWSTVDGELTAETLNSYYEIDESGELTTSVMKKDAPFFQLVSNNDGTYSIRSVLTRTYLSVKDETVGDANVIRADATSVGDNEKFLLRSSGVGPFFLASPKYDNRIVYQEAAGSGSGAVLTLRLGTKTLSQIADVADVTTSERLIFMYNTKEIALQGIAEPTGDAPVIAAAALAGGTVGAAYAAALTATGEGIRWTVSEGGLPAGLELSEAGVIGGTPTAPGTYAFTVKAENDYGSDVKPLSITISAAATPTSPSVSIPEQTGEETADPSPKSAALNGISGALTETADGGYRLSVSEQQAASALGDDNLLNITANDIEDLIVELPVRALESSSVTIETGSGTVSIPSAALLKMGAAEGDSLSLRIRPNGVRFELLKDGQPTAYDGTGAPLTVTLSVTKQDGHNSGRYVAVKRENGRNVVLPLAIEAGGKITFALASAGDYAVIDNGQDYTDVSAADWASGNIAFVTARGLFEGTGNGRFSPQTGMTRAMFAQTLANLEGIQADGQAPSTFVDVPGQAWYAAAAAWAAESGIVSGTGQDRFDPGQPVTREQMAVMLFNYAAYKGYKLPDGAAAPIADGDRVSPWAVEAVNALVAAGVFTGKPDGSFDPHAAASRAETATALARFVRALSASN</sequence>
<dbReference type="Gene3D" id="1.20.1270.90">
    <property type="entry name" value="AF1782-like"/>
    <property type="match status" value="1"/>
</dbReference>
<evidence type="ECO:0000256" key="3">
    <source>
        <dbReference type="ARBA" id="ARBA00022729"/>
    </source>
</evidence>
<dbReference type="Pfam" id="PF05345">
    <property type="entry name" value="He_PIG"/>
    <property type="match status" value="1"/>
</dbReference>
<feature type="compositionally biased region" description="Low complexity" evidence="5">
    <location>
        <begin position="1220"/>
        <end position="1230"/>
    </location>
</feature>
<feature type="domain" description="SLH" evidence="6">
    <location>
        <begin position="1416"/>
        <end position="1476"/>
    </location>
</feature>
<evidence type="ECO:0000313" key="8">
    <source>
        <dbReference type="Proteomes" id="UP000310636"/>
    </source>
</evidence>
<dbReference type="CDD" id="cd00257">
    <property type="entry name" value="beta-trefoil_FSCN-like"/>
    <property type="match status" value="1"/>
</dbReference>
<dbReference type="GO" id="GO:0042597">
    <property type="term" value="C:periplasmic space"/>
    <property type="evidence" value="ECO:0007669"/>
    <property type="project" value="InterPro"/>
</dbReference>
<dbReference type="InterPro" id="IPR051465">
    <property type="entry name" value="Cell_Envelope_Struct_Comp"/>
</dbReference>
<dbReference type="RefSeq" id="WP_136373225.1">
    <property type="nucleotide sequence ID" value="NZ_SSOB01000052.1"/>
</dbReference>
<dbReference type="NCBIfam" id="NF033679">
    <property type="entry name" value="DNRLRE_dom"/>
    <property type="match status" value="1"/>
</dbReference>
<dbReference type="Proteomes" id="UP000310636">
    <property type="component" value="Unassembled WGS sequence"/>
</dbReference>
<comment type="subcellular location">
    <subcellularLocation>
        <location evidence="1">Secreted</location>
    </subcellularLocation>
</comment>
<dbReference type="InterPro" id="IPR001119">
    <property type="entry name" value="SLH_dom"/>
</dbReference>
<evidence type="ECO:0000256" key="1">
    <source>
        <dbReference type="ARBA" id="ARBA00004613"/>
    </source>
</evidence>
<keyword evidence="8" id="KW-1185">Reference proteome</keyword>
<keyword evidence="4" id="KW-0456">Lyase</keyword>
<evidence type="ECO:0000256" key="2">
    <source>
        <dbReference type="ARBA" id="ARBA00022525"/>
    </source>
</evidence>
<evidence type="ECO:0000259" key="6">
    <source>
        <dbReference type="PROSITE" id="PS51272"/>
    </source>
</evidence>
<gene>
    <name evidence="7" type="ORF">E6C55_28440</name>
</gene>
<evidence type="ECO:0000256" key="4">
    <source>
        <dbReference type="ARBA" id="ARBA00023239"/>
    </source>
</evidence>
<accession>A0A4S4BI25</accession>
<feature type="region of interest" description="Disordered" evidence="5">
    <location>
        <begin position="1220"/>
        <end position="1245"/>
    </location>
</feature>
<dbReference type="InterPro" id="IPR055372">
    <property type="entry name" value="CBM96"/>
</dbReference>
<dbReference type="Pfam" id="PF05426">
    <property type="entry name" value="Alginate_lyase"/>
    <property type="match status" value="1"/>
</dbReference>
<organism evidence="7 8">
    <name type="scientific">Cohnella fermenti</name>
    <dbReference type="NCBI Taxonomy" id="2565925"/>
    <lineage>
        <taxon>Bacteria</taxon>
        <taxon>Bacillati</taxon>
        <taxon>Bacillota</taxon>
        <taxon>Bacilli</taxon>
        <taxon>Bacillales</taxon>
        <taxon>Paenibacillaceae</taxon>
        <taxon>Cohnella</taxon>
    </lineage>
</organism>
<dbReference type="PANTHER" id="PTHR43308">
    <property type="entry name" value="OUTER MEMBRANE PROTEIN ALPHA-RELATED"/>
    <property type="match status" value="1"/>
</dbReference>
<dbReference type="OrthoDB" id="222550at2"/>
<dbReference type="Pfam" id="PF00395">
    <property type="entry name" value="SLH"/>
    <property type="match status" value="3"/>
</dbReference>
<proteinExistence type="predicted"/>
<dbReference type="Gene3D" id="2.60.40.10">
    <property type="entry name" value="Immunoglobulins"/>
    <property type="match status" value="1"/>
</dbReference>
<dbReference type="InterPro" id="IPR008929">
    <property type="entry name" value="Chondroitin_lyas"/>
</dbReference>